<protein>
    <recommendedName>
        <fullName evidence="3">Peptidase A2 domain-containing protein</fullName>
    </recommendedName>
</protein>
<evidence type="ECO:0008006" key="3">
    <source>
        <dbReference type="Google" id="ProtNLM"/>
    </source>
</evidence>
<name>A0ABX2JZU4_9MYCO</name>
<evidence type="ECO:0000313" key="2">
    <source>
        <dbReference type="Proteomes" id="UP000708347"/>
    </source>
</evidence>
<reference evidence="1 2" key="1">
    <citation type="submission" date="2019-05" db="EMBL/GenBank/DDBJ databases">
        <title>Mycolicibacterium sphagni ENV482 genome assembly.</title>
        <authorList>
            <person name="Chen W."/>
            <person name="Faulkner N.W."/>
            <person name="Hyman M.R."/>
        </authorList>
    </citation>
    <scope>NUCLEOTIDE SEQUENCE [LARGE SCALE GENOMIC DNA]</scope>
    <source>
        <strain evidence="1 2">ENV482</strain>
    </source>
</reference>
<dbReference type="Proteomes" id="UP000708347">
    <property type="component" value="Unassembled WGS sequence"/>
</dbReference>
<gene>
    <name evidence="1" type="ORF">FEG63_21635</name>
</gene>
<organism evidence="1 2">
    <name type="scientific">Mycolicibacterium sphagni</name>
    <dbReference type="NCBI Taxonomy" id="1786"/>
    <lineage>
        <taxon>Bacteria</taxon>
        <taxon>Bacillati</taxon>
        <taxon>Actinomycetota</taxon>
        <taxon>Actinomycetes</taxon>
        <taxon>Mycobacteriales</taxon>
        <taxon>Mycobacteriaceae</taxon>
        <taxon>Mycolicibacterium</taxon>
    </lineage>
</organism>
<accession>A0ABX2JZU4</accession>
<dbReference type="EMBL" id="VBSB01000014">
    <property type="protein sequence ID" value="NTY62148.1"/>
    <property type="molecule type" value="Genomic_DNA"/>
</dbReference>
<keyword evidence="2" id="KW-1185">Reference proteome</keyword>
<comment type="caution">
    <text evidence="1">The sequence shown here is derived from an EMBL/GenBank/DDBJ whole genome shotgun (WGS) entry which is preliminary data.</text>
</comment>
<sequence>MLLDTGADIGIAIDPHEQMSLVAIDSEMLTEYLGGHAEAVSVGSGIIFWFSATGAWKTVNRMATLNLLAASGELPRNVPLLWGPVLVTGSTASGSPRGLTDTQIDVLADGPQPTWLEQLVLSIRQRRAERRRRISTS</sequence>
<proteinExistence type="predicted"/>
<evidence type="ECO:0000313" key="1">
    <source>
        <dbReference type="EMBL" id="NTY62148.1"/>
    </source>
</evidence>